<dbReference type="Proteomes" id="UP000236751">
    <property type="component" value="Unassembled WGS sequence"/>
</dbReference>
<gene>
    <name evidence="9" type="ordered locus">Nmul_A1354</name>
    <name evidence="10" type="ORF">SAMN05216403_10735</name>
</gene>
<comment type="subcellular location">
    <subcellularLocation>
        <location evidence="7">Cell membrane</location>
    </subcellularLocation>
    <subcellularLocation>
        <location evidence="7">Bacterial flagellum basal body</location>
    </subcellularLocation>
</comment>
<keyword evidence="4 7" id="KW-0472">Membrane</keyword>
<dbReference type="Proteomes" id="UP000002718">
    <property type="component" value="Chromosome"/>
</dbReference>
<reference evidence="10 12" key="4">
    <citation type="submission" date="2016-10" db="EMBL/GenBank/DDBJ databases">
        <authorList>
            <person name="de Groot N.N."/>
        </authorList>
    </citation>
    <scope>NUCLEOTIDE SEQUENCE [LARGE SCALE GENOMIC DNA]</scope>
    <source>
        <strain evidence="10 12">Nl13</strain>
    </source>
</reference>
<evidence type="ECO:0000256" key="1">
    <source>
        <dbReference type="ARBA" id="ARBA00022475"/>
    </source>
</evidence>
<dbReference type="GO" id="GO:0005886">
    <property type="term" value="C:plasma membrane"/>
    <property type="evidence" value="ECO:0007669"/>
    <property type="project" value="UniProtKB-SubCell"/>
</dbReference>
<evidence type="ECO:0000256" key="4">
    <source>
        <dbReference type="ARBA" id="ARBA00023136"/>
    </source>
</evidence>
<evidence type="ECO:0000313" key="12">
    <source>
        <dbReference type="Proteomes" id="UP000236751"/>
    </source>
</evidence>
<accession>Q2Y9B4</accession>
<keyword evidence="9" id="KW-0969">Cilium</keyword>
<sequence>MKRKHQNPFLPRAVLRNSLLAAALWHFASPAMAVGASDGTVTSSGSPFQVMLGLGVVLAVIAGCAWLLKRMGGVYRGHAGVVRIIGGSAVGQRERVVVVEVAETWLVVGVAPGHVTVLHNMPKGDIGASMLHVSGASGHVEKDSNFSGWLKRLAEKHGE</sequence>
<keyword evidence="1 7" id="KW-1003">Cell membrane</keyword>
<keyword evidence="5 7" id="KW-0975">Bacterial flagellum</keyword>
<evidence type="ECO:0000313" key="11">
    <source>
        <dbReference type="Proteomes" id="UP000002718"/>
    </source>
</evidence>
<keyword evidence="8" id="KW-0732">Signal</keyword>
<proteinExistence type="inferred from homology"/>
<evidence type="ECO:0000256" key="8">
    <source>
        <dbReference type="SAM" id="SignalP"/>
    </source>
</evidence>
<dbReference type="GO" id="GO:0044781">
    <property type="term" value="P:bacterial-type flagellum organization"/>
    <property type="evidence" value="ECO:0007669"/>
    <property type="project" value="UniProtKB-UniRule"/>
</dbReference>
<dbReference type="OrthoDB" id="9182371at2"/>
<dbReference type="InterPro" id="IPR022781">
    <property type="entry name" value="Flagellar_biosynth_FliO"/>
</dbReference>
<dbReference type="NCBIfam" id="TIGR03500">
    <property type="entry name" value="FliO_TIGR"/>
    <property type="match status" value="1"/>
</dbReference>
<feature type="signal peptide" evidence="8">
    <location>
        <begin position="1"/>
        <end position="33"/>
    </location>
</feature>
<dbReference type="KEGG" id="nmu:Nmul_A1354"/>
<reference evidence="9" key="1">
    <citation type="submission" date="2005-08" db="EMBL/GenBank/DDBJ databases">
        <title>Complete sequence of Chromosome 1 of Nitrosospira multiformis ATCC 25196.</title>
        <authorList>
            <consortium name="US DOE Joint Genome Institute"/>
            <person name="Copeland A."/>
            <person name="Lucas S."/>
            <person name="Lapidus A."/>
            <person name="Barry K."/>
            <person name="Detter J.C."/>
            <person name="Glavina T."/>
            <person name="Hammon N."/>
            <person name="Israni S."/>
            <person name="Pitluck S."/>
            <person name="Chain P."/>
            <person name="Malfatti S."/>
            <person name="Shin M."/>
            <person name="Vergez L."/>
            <person name="Schmutz J."/>
            <person name="Larimer F."/>
            <person name="Land M."/>
            <person name="Hauser L."/>
            <person name="Kyrpides N."/>
            <person name="Lykidis A."/>
            <person name="Richardson P."/>
        </authorList>
    </citation>
    <scope>NUCLEOTIDE SEQUENCE</scope>
    <source>
        <strain evidence="9">ATCC 25196</strain>
    </source>
</reference>
<keyword evidence="9" id="KW-0966">Cell projection</keyword>
<reference evidence="11" key="2">
    <citation type="submission" date="2005-08" db="EMBL/GenBank/DDBJ databases">
        <title>Complete sequence of chromosome 1 of Nitrosospira multiformis ATCC 25196.</title>
        <authorList>
            <person name="Copeland A."/>
            <person name="Lucas S."/>
            <person name="Lapidus A."/>
            <person name="Barry K."/>
            <person name="Detter J.C."/>
            <person name="Glavina T."/>
            <person name="Hammon N."/>
            <person name="Israni S."/>
            <person name="Pitluck S."/>
            <person name="Chain P."/>
            <person name="Malfatti S."/>
            <person name="Shin M."/>
            <person name="Vergez L."/>
            <person name="Schmutz J."/>
            <person name="Larimer F."/>
            <person name="Land M."/>
            <person name="Hauser L."/>
            <person name="Kyrpides N."/>
            <person name="Lykidis A."/>
            <person name="Richardson P."/>
        </authorList>
    </citation>
    <scope>NUCLEOTIDE SEQUENCE [LARGE SCALE GENOMIC DNA]</scope>
    <source>
        <strain evidence="11">ATCC 25196 / NCIMB 11849 / C 71</strain>
    </source>
</reference>
<dbReference type="EMBL" id="FNVK01000007">
    <property type="protein sequence ID" value="SEF72706.1"/>
    <property type="molecule type" value="Genomic_DNA"/>
</dbReference>
<keyword evidence="2 7" id="KW-0812">Transmembrane</keyword>
<dbReference type="PANTHER" id="PTHR38766">
    <property type="entry name" value="FLAGELLAR PROTEIN FLIO"/>
    <property type="match status" value="1"/>
</dbReference>
<dbReference type="PANTHER" id="PTHR38766:SF1">
    <property type="entry name" value="FLAGELLAR PROTEIN FLIO"/>
    <property type="match status" value="1"/>
</dbReference>
<dbReference type="HOGENOM" id="CLU_113213_0_2_4"/>
<comment type="similarity">
    <text evidence="6 7">Belongs to the FliO/MopB family.</text>
</comment>
<dbReference type="eggNOG" id="COG3190">
    <property type="taxonomic scope" value="Bacteria"/>
</dbReference>
<dbReference type="RefSeq" id="WP_011380693.1">
    <property type="nucleotide sequence ID" value="NC_007614.1"/>
</dbReference>
<feature type="chain" id="PRO_5014308849" description="Flagellar protein" evidence="8">
    <location>
        <begin position="34"/>
        <end position="159"/>
    </location>
</feature>
<evidence type="ECO:0000313" key="9">
    <source>
        <dbReference type="EMBL" id="ABB74657.1"/>
    </source>
</evidence>
<keyword evidence="3 7" id="KW-1133">Transmembrane helix</keyword>
<dbReference type="Pfam" id="PF04347">
    <property type="entry name" value="FliO"/>
    <property type="match status" value="1"/>
</dbReference>
<evidence type="ECO:0000256" key="5">
    <source>
        <dbReference type="ARBA" id="ARBA00023143"/>
    </source>
</evidence>
<name>Q2Y9B4_NITMU</name>
<dbReference type="STRING" id="323848.Nmul_A1354"/>
<evidence type="ECO:0000256" key="2">
    <source>
        <dbReference type="ARBA" id="ARBA00022692"/>
    </source>
</evidence>
<evidence type="ECO:0000256" key="6">
    <source>
        <dbReference type="ARBA" id="ARBA00037937"/>
    </source>
</evidence>
<dbReference type="EMBL" id="CP000103">
    <property type="protein sequence ID" value="ABB74657.1"/>
    <property type="molecule type" value="Genomic_DNA"/>
</dbReference>
<evidence type="ECO:0000256" key="3">
    <source>
        <dbReference type="ARBA" id="ARBA00022989"/>
    </source>
</evidence>
<evidence type="ECO:0000313" key="10">
    <source>
        <dbReference type="EMBL" id="SEF72706.1"/>
    </source>
</evidence>
<keyword evidence="9" id="KW-0282">Flagellum</keyword>
<dbReference type="InterPro" id="IPR052205">
    <property type="entry name" value="FliO/MopB"/>
</dbReference>
<evidence type="ECO:0000256" key="7">
    <source>
        <dbReference type="RuleBase" id="RU362064"/>
    </source>
</evidence>
<dbReference type="GO" id="GO:0009425">
    <property type="term" value="C:bacterial-type flagellum basal body"/>
    <property type="evidence" value="ECO:0007669"/>
    <property type="project" value="UniProtKB-SubCell"/>
</dbReference>
<organism evidence="9 11">
    <name type="scientific">Nitrosospira multiformis (strain ATCC 25196 / NCIMB 11849 / C 71)</name>
    <dbReference type="NCBI Taxonomy" id="323848"/>
    <lineage>
        <taxon>Bacteria</taxon>
        <taxon>Pseudomonadati</taxon>
        <taxon>Pseudomonadota</taxon>
        <taxon>Betaproteobacteria</taxon>
        <taxon>Nitrosomonadales</taxon>
        <taxon>Nitrosomonadaceae</taxon>
        <taxon>Nitrosospira</taxon>
    </lineage>
</organism>
<dbReference type="AlphaFoldDB" id="Q2Y9B4"/>
<protein>
    <recommendedName>
        <fullName evidence="7">Flagellar protein</fullName>
    </recommendedName>
</protein>
<feature type="transmembrane region" description="Helical" evidence="7">
    <location>
        <begin position="49"/>
        <end position="68"/>
    </location>
</feature>
<keyword evidence="11" id="KW-1185">Reference proteome</keyword>
<reference evidence="9 11" key="3">
    <citation type="journal article" date="2008" name="Appl. Environ. Microbiol.">
        <title>Complete genome sequence of Nitrosospira multiformis, an ammonia-oxidizing bacterium from the soil environment.</title>
        <authorList>
            <person name="Norton J.M."/>
            <person name="Klotz M.G."/>
            <person name="Stein L.Y."/>
            <person name="Arp D.J."/>
            <person name="Bottomley P.J."/>
            <person name="Chain P.S."/>
            <person name="Hauser L.J."/>
            <person name="Land M.L."/>
            <person name="Larimer F.W."/>
            <person name="Shin M.W."/>
            <person name="Starkenburg S.R."/>
        </authorList>
    </citation>
    <scope>NUCLEOTIDE SEQUENCE [LARGE SCALE GENOMIC DNA]</scope>
    <source>
        <strain evidence="9">ATCC 25196</strain>
        <strain evidence="11">ATCC 25196 / NCIMB 11849 / C 71</strain>
    </source>
</reference>